<evidence type="ECO:0000256" key="2">
    <source>
        <dbReference type="ARBA" id="ARBA00022517"/>
    </source>
</evidence>
<comment type="subcellular location">
    <subcellularLocation>
        <location evidence="3">Cytoplasm</location>
    </subcellularLocation>
</comment>
<protein>
    <recommendedName>
        <fullName evidence="3">Ribosome maturation factor RimP</fullName>
    </recommendedName>
</protein>
<feature type="domain" description="Ribosome maturation factor RimP N-terminal" evidence="5">
    <location>
        <begin position="13"/>
        <end position="82"/>
    </location>
</feature>
<dbReference type="EMBL" id="CADCSZ010000010">
    <property type="protein sequence ID" value="CAA9211903.1"/>
    <property type="molecule type" value="Genomic_DNA"/>
</dbReference>
<keyword evidence="2 3" id="KW-0690">Ribosome biogenesis</keyword>
<evidence type="ECO:0000256" key="1">
    <source>
        <dbReference type="ARBA" id="ARBA00022490"/>
    </source>
</evidence>
<dbReference type="InterPro" id="IPR035956">
    <property type="entry name" value="RimP_N_sf"/>
</dbReference>
<comment type="function">
    <text evidence="3">Required for maturation of 30S ribosomal subunits.</text>
</comment>
<dbReference type="InterPro" id="IPR003728">
    <property type="entry name" value="Ribosome_maturation_RimP"/>
</dbReference>
<dbReference type="CDD" id="cd01734">
    <property type="entry name" value="YlxS_C"/>
    <property type="match status" value="1"/>
</dbReference>
<dbReference type="InterPro" id="IPR028989">
    <property type="entry name" value="RimP_N"/>
</dbReference>
<dbReference type="Gene3D" id="3.30.300.70">
    <property type="entry name" value="RimP-like superfamily, N-terminal"/>
    <property type="match status" value="1"/>
</dbReference>
<comment type="similarity">
    <text evidence="3">Belongs to the RimP family.</text>
</comment>
<sequence length="169" mass="18073">MVSGPAEVAAALLRAHVEAAGCELYDVVWAPGLLRVLLDREGGIDLDTLTTVSPVLSAVLDAAEPDPLPGRYTLEVSSPGLERQLKTPAHYRRFVGTPINVKLTAGAAADGDRRFRATLDDADEQGFTAGGRRLSYDDVELAMTVFEWGPAPKPGGRPPKTQRKAKVQP</sequence>
<evidence type="ECO:0000256" key="3">
    <source>
        <dbReference type="HAMAP-Rule" id="MF_01077"/>
    </source>
</evidence>
<name>A0A6J4H0Q4_9ACTN</name>
<gene>
    <name evidence="3" type="primary">rimP</name>
    <name evidence="6" type="ORF">AVDCRST_MAG76-131</name>
</gene>
<feature type="region of interest" description="Disordered" evidence="4">
    <location>
        <begin position="148"/>
        <end position="169"/>
    </location>
</feature>
<dbReference type="InterPro" id="IPR028998">
    <property type="entry name" value="RimP_C"/>
</dbReference>
<dbReference type="GO" id="GO:0005829">
    <property type="term" value="C:cytosol"/>
    <property type="evidence" value="ECO:0007669"/>
    <property type="project" value="TreeGrafter"/>
</dbReference>
<dbReference type="HAMAP" id="MF_01077">
    <property type="entry name" value="RimP"/>
    <property type="match status" value="1"/>
</dbReference>
<reference evidence="6" key="1">
    <citation type="submission" date="2020-02" db="EMBL/GenBank/DDBJ databases">
        <authorList>
            <person name="Meier V. D."/>
        </authorList>
    </citation>
    <scope>NUCLEOTIDE SEQUENCE</scope>
    <source>
        <strain evidence="6">AVDCRST_MAG76</strain>
    </source>
</reference>
<organism evidence="6">
    <name type="scientific">uncultured Acidimicrobiales bacterium</name>
    <dbReference type="NCBI Taxonomy" id="310071"/>
    <lineage>
        <taxon>Bacteria</taxon>
        <taxon>Bacillati</taxon>
        <taxon>Actinomycetota</taxon>
        <taxon>Acidimicrobiia</taxon>
        <taxon>Acidimicrobiales</taxon>
        <taxon>environmental samples</taxon>
    </lineage>
</organism>
<dbReference type="GO" id="GO:0006412">
    <property type="term" value="P:translation"/>
    <property type="evidence" value="ECO:0007669"/>
    <property type="project" value="TreeGrafter"/>
</dbReference>
<feature type="compositionally biased region" description="Basic residues" evidence="4">
    <location>
        <begin position="160"/>
        <end position="169"/>
    </location>
</feature>
<dbReference type="PANTHER" id="PTHR33867:SF1">
    <property type="entry name" value="RIBOSOME MATURATION FACTOR RIMP"/>
    <property type="match status" value="1"/>
</dbReference>
<dbReference type="GO" id="GO:0000028">
    <property type="term" value="P:ribosomal small subunit assembly"/>
    <property type="evidence" value="ECO:0007669"/>
    <property type="project" value="TreeGrafter"/>
</dbReference>
<accession>A0A6J4H0Q4</accession>
<dbReference type="Pfam" id="PF02576">
    <property type="entry name" value="RimP_N"/>
    <property type="match status" value="1"/>
</dbReference>
<proteinExistence type="inferred from homology"/>
<dbReference type="SUPFAM" id="SSF75420">
    <property type="entry name" value="YhbC-like, N-terminal domain"/>
    <property type="match status" value="1"/>
</dbReference>
<evidence type="ECO:0000256" key="4">
    <source>
        <dbReference type="SAM" id="MobiDB-lite"/>
    </source>
</evidence>
<keyword evidence="1 3" id="KW-0963">Cytoplasm</keyword>
<dbReference type="PANTHER" id="PTHR33867">
    <property type="entry name" value="RIBOSOME MATURATION FACTOR RIMP"/>
    <property type="match status" value="1"/>
</dbReference>
<evidence type="ECO:0000259" key="5">
    <source>
        <dbReference type="Pfam" id="PF02576"/>
    </source>
</evidence>
<evidence type="ECO:0000313" key="6">
    <source>
        <dbReference type="EMBL" id="CAA9211903.1"/>
    </source>
</evidence>
<dbReference type="AlphaFoldDB" id="A0A6J4H0Q4"/>